<dbReference type="RefSeq" id="WP_324769669.1">
    <property type="nucleotide sequence ID" value="NZ_BAAATS010000019.1"/>
</dbReference>
<feature type="domain" description="Pyrrolo-quinoline quinone repeat" evidence="1">
    <location>
        <begin position="96"/>
        <end position="244"/>
    </location>
</feature>
<evidence type="ECO:0000313" key="3">
    <source>
        <dbReference type="Proteomes" id="UP001352223"/>
    </source>
</evidence>
<proteinExistence type="predicted"/>
<dbReference type="InterPro" id="IPR011047">
    <property type="entry name" value="Quinoprotein_ADH-like_sf"/>
</dbReference>
<dbReference type="Gene3D" id="2.130.10.10">
    <property type="entry name" value="YVTN repeat-like/Quinoprotein amine dehydrogenase"/>
    <property type="match status" value="1"/>
</dbReference>
<name>A0ABU6CC09_9ACTN</name>
<sequence>MALVVVMAGVGWVLLRDGGKDGGESSLDAKSFRQPADDEVRETVESLPKGGAGRLVSAIGDAKLKPLESQNTPGTWATDKILAKGLGNTLQGFKIDADDELAWHRQLSGAICGWTQDVTVGGSTSVLFKDTDGGCTKLIFFEVDTGEKVWEASVPWKEDALSRYPNVTLAKGVVAVAYGSGSAGFDMQTGKKLWTRNRTSICREGGFTGGRALLLRQDCHTKDGNSYFSVQRISPDTGKSEWVYKANEHLNFVYLISADPVVLAVSAGQVDLTDLITLDRNGKYQTTIRFENNHYQVKCEEGVPATAEDSSMFSAVDQCSRVVVSQDQAFITTGEVTEGVSHETNSIVSFDLRTGHTGVKFDAGKDQELFPLRMSGERLLALKAGTDNFAPTQLVSLDPKTGKESSYFSFSAFQEASILISPTSSDIVVEHGRIFFGSRAVQGGGKKEEPAYTWRAFGVGSAR</sequence>
<comment type="caution">
    <text evidence="2">The sequence shown here is derived from an EMBL/GenBank/DDBJ whole genome shotgun (WGS) entry which is preliminary data.</text>
</comment>
<accession>A0ABU6CC09</accession>
<evidence type="ECO:0000259" key="1">
    <source>
        <dbReference type="Pfam" id="PF13360"/>
    </source>
</evidence>
<protein>
    <submittedName>
        <fullName evidence="2">PQQ-like beta-propeller repeat protein</fullName>
    </submittedName>
</protein>
<dbReference type="PANTHER" id="PTHR34512:SF30">
    <property type="entry name" value="OUTER MEMBRANE PROTEIN ASSEMBLY FACTOR BAMB"/>
    <property type="match status" value="1"/>
</dbReference>
<dbReference type="InterPro" id="IPR015943">
    <property type="entry name" value="WD40/YVTN_repeat-like_dom_sf"/>
</dbReference>
<dbReference type="InterPro" id="IPR002372">
    <property type="entry name" value="PQQ_rpt_dom"/>
</dbReference>
<dbReference type="SUPFAM" id="SSF50998">
    <property type="entry name" value="Quinoprotein alcohol dehydrogenase-like"/>
    <property type="match status" value="1"/>
</dbReference>
<gene>
    <name evidence="2" type="ORF">OKJ48_18380</name>
</gene>
<dbReference type="Pfam" id="PF13360">
    <property type="entry name" value="PQQ_2"/>
    <property type="match status" value="1"/>
</dbReference>
<reference evidence="2 3" key="1">
    <citation type="submission" date="2022-10" db="EMBL/GenBank/DDBJ databases">
        <authorList>
            <person name="Xie J."/>
            <person name="Shen N."/>
        </authorList>
    </citation>
    <scope>NUCLEOTIDE SEQUENCE [LARGE SCALE GENOMIC DNA]</scope>
    <source>
        <strain evidence="2 3">DSM 41681</strain>
    </source>
</reference>
<dbReference type="PANTHER" id="PTHR34512">
    <property type="entry name" value="CELL SURFACE PROTEIN"/>
    <property type="match status" value="1"/>
</dbReference>
<organism evidence="2 3">
    <name type="scientific">Streptomyces kunmingensis</name>
    <dbReference type="NCBI Taxonomy" id="68225"/>
    <lineage>
        <taxon>Bacteria</taxon>
        <taxon>Bacillati</taxon>
        <taxon>Actinomycetota</taxon>
        <taxon>Actinomycetes</taxon>
        <taxon>Kitasatosporales</taxon>
        <taxon>Streptomycetaceae</taxon>
        <taxon>Streptomyces</taxon>
    </lineage>
</organism>
<keyword evidence="3" id="KW-1185">Reference proteome</keyword>
<dbReference type="EMBL" id="JAOZYB010000131">
    <property type="protein sequence ID" value="MEB3962203.1"/>
    <property type="molecule type" value="Genomic_DNA"/>
</dbReference>
<evidence type="ECO:0000313" key="2">
    <source>
        <dbReference type="EMBL" id="MEB3962203.1"/>
    </source>
</evidence>
<dbReference type="Proteomes" id="UP001352223">
    <property type="component" value="Unassembled WGS sequence"/>
</dbReference>